<dbReference type="Gene3D" id="1.10.3720.10">
    <property type="entry name" value="MetI-like"/>
    <property type="match status" value="1"/>
</dbReference>
<dbReference type="InterPro" id="IPR025966">
    <property type="entry name" value="OppC_N"/>
</dbReference>
<evidence type="ECO:0000256" key="8">
    <source>
        <dbReference type="ARBA" id="ARBA00023136"/>
    </source>
</evidence>
<keyword evidence="4 10" id="KW-0812">Transmembrane</keyword>
<evidence type="ECO:0000313" key="13">
    <source>
        <dbReference type="Proteomes" id="UP000886884"/>
    </source>
</evidence>
<keyword evidence="5" id="KW-0571">Peptide transport</keyword>
<feature type="domain" description="ABC transmembrane type-1" evidence="11">
    <location>
        <begin position="299"/>
        <end position="493"/>
    </location>
</feature>
<sequence length="508" mass="57013">MSENRQYEHIPASEFAFVADADRLHDKKLETKPIGYFKDVLIRFSRNKSSVVAAFIILFLVLYAIFVPIFCETNYSRSLTDTMYLNYGRLPPDWNGLFGIDGTGKATVNSATYLTYRALAEETGLNPVLEVYRADYTDPTASQSSTYYDILRDNYYTMGMMYLTLTPQQYEDLQAWQDETGVQVIYPAITDSRQSDANIWYEANRKGVPQLDDEGNFQPIYRTTTPEDTSYHSLRIASDTDPEAPYAYARVTGTSDARSYVVRVCKYTYFQYRYGFEPSFVFGTNARGQDILTRLAAGARFSLILAICVSAINLFIGAIYGAIEGYYGGAVDLIMERVSDILNGIPFVVVTTLFQLHLSKRVGVVPALLFAFVSTGWIGMASRVRMQFYRFKGQEYVLAARTLGANDRRLMFKHIFPNSMGTIITASVLIIPGVIFSESSLTYMGIVNLESSTLTSVGSMLANGRSYLSTDPYIIFFPALFIALLEVSFNLFGNGLRDAFNPSLRGAE</sequence>
<dbReference type="GO" id="GO:0055085">
    <property type="term" value="P:transmembrane transport"/>
    <property type="evidence" value="ECO:0007669"/>
    <property type="project" value="InterPro"/>
</dbReference>
<comment type="caution">
    <text evidence="12">The sequence shown here is derived from an EMBL/GenBank/DDBJ whole genome shotgun (WGS) entry which is preliminary data.</text>
</comment>
<dbReference type="PROSITE" id="PS50928">
    <property type="entry name" value="ABC_TM1"/>
    <property type="match status" value="1"/>
</dbReference>
<dbReference type="Pfam" id="PF00528">
    <property type="entry name" value="BPD_transp_1"/>
    <property type="match status" value="1"/>
</dbReference>
<dbReference type="PANTHER" id="PTHR43386">
    <property type="entry name" value="OLIGOPEPTIDE TRANSPORT SYSTEM PERMEASE PROTEIN APPC"/>
    <property type="match status" value="1"/>
</dbReference>
<keyword evidence="2 10" id="KW-0813">Transport</keyword>
<dbReference type="EMBL" id="DVOT01000209">
    <property type="protein sequence ID" value="HIV28566.1"/>
    <property type="molecule type" value="Genomic_DNA"/>
</dbReference>
<reference evidence="12" key="1">
    <citation type="submission" date="2020-10" db="EMBL/GenBank/DDBJ databases">
        <authorList>
            <person name="Gilroy R."/>
        </authorList>
    </citation>
    <scope>NUCLEOTIDE SEQUENCE</scope>
    <source>
        <strain evidence="12">CHK183-6373</strain>
    </source>
</reference>
<dbReference type="InterPro" id="IPR000515">
    <property type="entry name" value="MetI-like"/>
</dbReference>
<feature type="transmembrane region" description="Helical" evidence="10">
    <location>
        <begin position="473"/>
        <end position="492"/>
    </location>
</feature>
<feature type="transmembrane region" description="Helical" evidence="10">
    <location>
        <begin position="51"/>
        <end position="70"/>
    </location>
</feature>
<dbReference type="GO" id="GO:0015833">
    <property type="term" value="P:peptide transport"/>
    <property type="evidence" value="ECO:0007669"/>
    <property type="project" value="UniProtKB-KW"/>
</dbReference>
<dbReference type="Pfam" id="PF12911">
    <property type="entry name" value="OppC_N"/>
    <property type="match status" value="1"/>
</dbReference>
<evidence type="ECO:0000256" key="10">
    <source>
        <dbReference type="RuleBase" id="RU363032"/>
    </source>
</evidence>
<dbReference type="Proteomes" id="UP000886884">
    <property type="component" value="Unassembled WGS sequence"/>
</dbReference>
<evidence type="ECO:0000313" key="12">
    <source>
        <dbReference type="EMBL" id="HIV28566.1"/>
    </source>
</evidence>
<proteinExistence type="inferred from homology"/>
<dbReference type="AlphaFoldDB" id="A0A9D1P9F5"/>
<comment type="similarity">
    <text evidence="9">Belongs to the binding-protein-dependent transport system permease family. OppBC subfamily.</text>
</comment>
<organism evidence="12 13">
    <name type="scientific">Candidatus Ornithocaccomicrobium faecavium</name>
    <dbReference type="NCBI Taxonomy" id="2840890"/>
    <lineage>
        <taxon>Bacteria</taxon>
        <taxon>Bacillati</taxon>
        <taxon>Bacillota</taxon>
        <taxon>Clostridia</taxon>
        <taxon>Candidatus Ornithocaccomicrobium</taxon>
    </lineage>
</organism>
<reference evidence="12" key="2">
    <citation type="journal article" date="2021" name="PeerJ">
        <title>Extensive microbial diversity within the chicken gut microbiome revealed by metagenomics and culture.</title>
        <authorList>
            <person name="Gilroy R."/>
            <person name="Ravi A."/>
            <person name="Getino M."/>
            <person name="Pursley I."/>
            <person name="Horton D.L."/>
            <person name="Alikhan N.F."/>
            <person name="Baker D."/>
            <person name="Gharbi K."/>
            <person name="Hall N."/>
            <person name="Watson M."/>
            <person name="Adriaenssens E.M."/>
            <person name="Foster-Nyarko E."/>
            <person name="Jarju S."/>
            <person name="Secka A."/>
            <person name="Antonio M."/>
            <person name="Oren A."/>
            <person name="Chaudhuri R.R."/>
            <person name="La Ragione R."/>
            <person name="Hildebrand F."/>
            <person name="Pallen M.J."/>
        </authorList>
    </citation>
    <scope>NUCLEOTIDE SEQUENCE</scope>
    <source>
        <strain evidence="12">CHK183-6373</strain>
    </source>
</reference>
<keyword evidence="3" id="KW-1003">Cell membrane</keyword>
<evidence type="ECO:0000256" key="5">
    <source>
        <dbReference type="ARBA" id="ARBA00022856"/>
    </source>
</evidence>
<name>A0A9D1P9F5_9FIRM</name>
<evidence type="ECO:0000256" key="6">
    <source>
        <dbReference type="ARBA" id="ARBA00022927"/>
    </source>
</evidence>
<evidence type="ECO:0000256" key="4">
    <source>
        <dbReference type="ARBA" id="ARBA00022692"/>
    </source>
</evidence>
<dbReference type="InterPro" id="IPR035906">
    <property type="entry name" value="MetI-like_sf"/>
</dbReference>
<evidence type="ECO:0000256" key="2">
    <source>
        <dbReference type="ARBA" id="ARBA00022448"/>
    </source>
</evidence>
<evidence type="ECO:0000256" key="1">
    <source>
        <dbReference type="ARBA" id="ARBA00004651"/>
    </source>
</evidence>
<evidence type="ECO:0000256" key="3">
    <source>
        <dbReference type="ARBA" id="ARBA00022475"/>
    </source>
</evidence>
<keyword evidence="6" id="KW-0653">Protein transport</keyword>
<feature type="transmembrane region" description="Helical" evidence="10">
    <location>
        <begin position="415"/>
        <end position="435"/>
    </location>
</feature>
<dbReference type="GO" id="GO:0005886">
    <property type="term" value="C:plasma membrane"/>
    <property type="evidence" value="ECO:0007669"/>
    <property type="project" value="UniProtKB-SubCell"/>
</dbReference>
<dbReference type="PANTHER" id="PTHR43386:SF24">
    <property type="entry name" value="OLIGOPEPTIDE TRANSPORT SYSTEM PERMEASE PROTEIN AMID"/>
    <property type="match status" value="1"/>
</dbReference>
<evidence type="ECO:0000256" key="7">
    <source>
        <dbReference type="ARBA" id="ARBA00022989"/>
    </source>
</evidence>
<evidence type="ECO:0000259" key="11">
    <source>
        <dbReference type="PROSITE" id="PS50928"/>
    </source>
</evidence>
<gene>
    <name evidence="12" type="ORF">IAA64_11375</name>
</gene>
<dbReference type="SUPFAM" id="SSF161098">
    <property type="entry name" value="MetI-like"/>
    <property type="match status" value="1"/>
</dbReference>
<feature type="transmembrane region" description="Helical" evidence="10">
    <location>
        <begin position="301"/>
        <end position="320"/>
    </location>
</feature>
<keyword evidence="7 10" id="KW-1133">Transmembrane helix</keyword>
<evidence type="ECO:0000256" key="9">
    <source>
        <dbReference type="ARBA" id="ARBA00024202"/>
    </source>
</evidence>
<feature type="transmembrane region" description="Helical" evidence="10">
    <location>
        <begin position="364"/>
        <end position="382"/>
    </location>
</feature>
<dbReference type="CDD" id="cd06261">
    <property type="entry name" value="TM_PBP2"/>
    <property type="match status" value="1"/>
</dbReference>
<keyword evidence="8 10" id="KW-0472">Membrane</keyword>
<dbReference type="InterPro" id="IPR050366">
    <property type="entry name" value="BP-dependent_transpt_permease"/>
</dbReference>
<protein>
    <submittedName>
        <fullName evidence="12">ABC transporter permease</fullName>
    </submittedName>
</protein>
<comment type="subcellular location">
    <subcellularLocation>
        <location evidence="1 10">Cell membrane</location>
        <topology evidence="1 10">Multi-pass membrane protein</topology>
    </subcellularLocation>
</comment>
<dbReference type="GO" id="GO:0015031">
    <property type="term" value="P:protein transport"/>
    <property type="evidence" value="ECO:0007669"/>
    <property type="project" value="UniProtKB-KW"/>
</dbReference>
<accession>A0A9D1P9F5</accession>